<feature type="domain" description="S-Me-THD N-terminal" evidence="1">
    <location>
        <begin position="7"/>
        <end position="145"/>
    </location>
</feature>
<protein>
    <recommendedName>
        <fullName evidence="5">DUF917 family protein</fullName>
    </recommendedName>
</protein>
<dbReference type="InterPro" id="IPR010318">
    <property type="entry name" value="S-Me-THD_N"/>
</dbReference>
<dbReference type="Proteomes" id="UP000183508">
    <property type="component" value="Unassembled WGS sequence"/>
</dbReference>
<gene>
    <name evidence="3" type="ORF">SAMN05421543_1563</name>
</gene>
<organism evidence="3 4">
    <name type="scientific">Alicyclobacillus macrosporangiidus</name>
    <dbReference type="NCBI Taxonomy" id="392015"/>
    <lineage>
        <taxon>Bacteria</taxon>
        <taxon>Bacillati</taxon>
        <taxon>Bacillota</taxon>
        <taxon>Bacilli</taxon>
        <taxon>Bacillales</taxon>
        <taxon>Alicyclobacillaceae</taxon>
        <taxon>Alicyclobacillus</taxon>
    </lineage>
</organism>
<dbReference type="RefSeq" id="WP_074956817.1">
    <property type="nucleotide sequence ID" value="NZ_FPBV01000056.1"/>
</dbReference>
<evidence type="ECO:0000259" key="2">
    <source>
        <dbReference type="Pfam" id="PF20906"/>
    </source>
</evidence>
<evidence type="ECO:0000313" key="3">
    <source>
        <dbReference type="EMBL" id="SFV09351.1"/>
    </source>
</evidence>
<name>A0A1I7LI40_9BACL</name>
<evidence type="ECO:0008006" key="5">
    <source>
        <dbReference type="Google" id="ProtNLM"/>
    </source>
</evidence>
<keyword evidence="4" id="KW-1185">Reference proteome</keyword>
<dbReference type="InterPro" id="IPR024071">
    <property type="entry name" value="S-Me-THD_C_sf"/>
</dbReference>
<dbReference type="Gene3D" id="2.40.390.10">
    <property type="entry name" value="CV3147-like"/>
    <property type="match status" value="1"/>
</dbReference>
<evidence type="ECO:0000259" key="1">
    <source>
        <dbReference type="Pfam" id="PF06032"/>
    </source>
</evidence>
<dbReference type="EMBL" id="FPBV01000056">
    <property type="protein sequence ID" value="SFV09351.1"/>
    <property type="molecule type" value="Genomic_DNA"/>
</dbReference>
<dbReference type="SUPFAM" id="SSF160991">
    <property type="entry name" value="CV3147-like"/>
    <property type="match status" value="1"/>
</dbReference>
<dbReference type="Gene3D" id="3.40.1610.10">
    <property type="entry name" value="CV3147-like domain"/>
    <property type="match status" value="1"/>
</dbReference>
<dbReference type="InterPro" id="IPR048350">
    <property type="entry name" value="S-Me-THD-like_C"/>
</dbReference>
<proteinExistence type="predicted"/>
<feature type="domain" description="S-Me-THD-like C-terminal" evidence="2">
    <location>
        <begin position="172"/>
        <end position="323"/>
    </location>
</feature>
<dbReference type="STRING" id="392015.SAMN05421543_1563"/>
<dbReference type="AlphaFoldDB" id="A0A1I7LI40"/>
<dbReference type="InterPro" id="IPR027479">
    <property type="entry name" value="S-Me-THD_N_sf"/>
</dbReference>
<reference evidence="4" key="1">
    <citation type="submission" date="2016-10" db="EMBL/GenBank/DDBJ databases">
        <authorList>
            <person name="Varghese N."/>
        </authorList>
    </citation>
    <scope>NUCLEOTIDE SEQUENCE [LARGE SCALE GENOMIC DNA]</scope>
    <source>
        <strain evidence="4">DSM 17980</strain>
    </source>
</reference>
<accession>A0A1I7LI40</accession>
<dbReference type="Pfam" id="PF06032">
    <property type="entry name" value="S-Me-THD_N"/>
    <property type="match status" value="1"/>
</dbReference>
<evidence type="ECO:0000313" key="4">
    <source>
        <dbReference type="Proteomes" id="UP000183508"/>
    </source>
</evidence>
<sequence>MRELTVQDVEYAVTGGALLGGGGGGWPHEGRAIGRLATELGNPTLATLDEFDDDDLLVTVALVGAPAAKEKYVKPVHYVRAIEMLESRLDRPVAGIITNENGPGTTVNGWLQSAMLGVPVVDAPCNGRAHPTGVMGSIGLHKLQGYTSVQAAVGGAGEQKLEMVVSGSLTVVSGIIREMSVRAGGLVAVARNPVTVRYAREHCAVGGITQTIELGKRMAEAQPAGGQAVMDAALTFLGGDVVHTGVVDFVNLETKGGFDVGTVRIGNVELTFWNEYMTLEQGGRRLATFPDLIMTIDQHTGQPVITAEIAVGREVAVVRVPKQQLKLGAGMQDPELFRAVETTIGKSVISYVFE</sequence>
<dbReference type="OrthoDB" id="7441206at2"/>
<dbReference type="Pfam" id="PF20906">
    <property type="entry name" value="S-Me-THD_C"/>
    <property type="match status" value="1"/>
</dbReference>